<feature type="domain" description="Aminotransferase class V" evidence="8">
    <location>
        <begin position="2"/>
        <end position="363"/>
    </location>
</feature>
<evidence type="ECO:0000256" key="6">
    <source>
        <dbReference type="ARBA" id="ARBA00023014"/>
    </source>
</evidence>
<reference evidence="10" key="1">
    <citation type="submission" date="2009-09" db="EMBL/GenBank/DDBJ databases">
        <title>The complete chromosome of Sebaldella termitidis ATCC 33386.</title>
        <authorList>
            <consortium name="US DOE Joint Genome Institute (JGI-PGF)"/>
            <person name="Lucas S."/>
            <person name="Copeland A."/>
            <person name="Lapidus A."/>
            <person name="Glavina del Rio T."/>
            <person name="Dalin E."/>
            <person name="Tice H."/>
            <person name="Bruce D."/>
            <person name="Goodwin L."/>
            <person name="Pitluck S."/>
            <person name="Kyrpides N."/>
            <person name="Mavromatis K."/>
            <person name="Ivanova N."/>
            <person name="Mikhailova N."/>
            <person name="Sims D."/>
            <person name="Meincke L."/>
            <person name="Brettin T."/>
            <person name="Detter J.C."/>
            <person name="Han C."/>
            <person name="Larimer F."/>
            <person name="Land M."/>
            <person name="Hauser L."/>
            <person name="Markowitz V."/>
            <person name="Cheng J.F."/>
            <person name="Hugenholtz P."/>
            <person name="Woyke T."/>
            <person name="Wu D."/>
            <person name="Eisen J.A."/>
        </authorList>
    </citation>
    <scope>NUCLEOTIDE SEQUENCE [LARGE SCALE GENOMIC DNA]</scope>
    <source>
        <strain evidence="10">ATCC 33386 / NCTC 11300</strain>
    </source>
</reference>
<evidence type="ECO:0000256" key="1">
    <source>
        <dbReference type="ARBA" id="ARBA00001933"/>
    </source>
</evidence>
<dbReference type="Gene3D" id="3.90.1150.10">
    <property type="entry name" value="Aspartate Aminotransferase, domain 1"/>
    <property type="match status" value="1"/>
</dbReference>
<evidence type="ECO:0000256" key="3">
    <source>
        <dbReference type="ARBA" id="ARBA00022723"/>
    </source>
</evidence>
<dbReference type="InterPro" id="IPR020578">
    <property type="entry name" value="Aminotrans_V_PyrdxlP_BS"/>
</dbReference>
<keyword evidence="10" id="KW-1185">Reference proteome</keyword>
<keyword evidence="6" id="KW-0411">Iron-sulfur</keyword>
<dbReference type="InterPro" id="IPR015422">
    <property type="entry name" value="PyrdxlP-dep_Trfase_small"/>
</dbReference>
<dbReference type="GO" id="GO:0051536">
    <property type="term" value="F:iron-sulfur cluster binding"/>
    <property type="evidence" value="ECO:0007669"/>
    <property type="project" value="UniProtKB-KW"/>
</dbReference>
<comment type="similarity">
    <text evidence="2">Belongs to the class-V pyridoxal-phosphate-dependent aminotransferase family. NifS/IscS subfamily.</text>
</comment>
<dbReference type="EC" id="2.8.1.7" evidence="9"/>
<dbReference type="InterPro" id="IPR000192">
    <property type="entry name" value="Aminotrans_V_dom"/>
</dbReference>
<dbReference type="InterPro" id="IPR015421">
    <property type="entry name" value="PyrdxlP-dep_Trfase_major"/>
</dbReference>
<name>D1AQ07_SEBTE</name>
<dbReference type="SUPFAM" id="SSF53383">
    <property type="entry name" value="PLP-dependent transferases"/>
    <property type="match status" value="1"/>
</dbReference>
<evidence type="ECO:0000313" key="10">
    <source>
        <dbReference type="Proteomes" id="UP000000845"/>
    </source>
</evidence>
<proteinExistence type="inferred from homology"/>
<dbReference type="InterPro" id="IPR015424">
    <property type="entry name" value="PyrdxlP-dep_Trfase"/>
</dbReference>
<evidence type="ECO:0000256" key="2">
    <source>
        <dbReference type="ARBA" id="ARBA00006490"/>
    </source>
</evidence>
<keyword evidence="3" id="KW-0479">Metal-binding</keyword>
<dbReference type="GO" id="GO:0031071">
    <property type="term" value="F:cysteine desulfurase activity"/>
    <property type="evidence" value="ECO:0007669"/>
    <property type="project" value="UniProtKB-EC"/>
</dbReference>
<keyword evidence="9" id="KW-0808">Transferase</keyword>
<evidence type="ECO:0000256" key="7">
    <source>
        <dbReference type="RuleBase" id="RU004504"/>
    </source>
</evidence>
<dbReference type="STRING" id="526218.Sterm_0713"/>
<dbReference type="AlphaFoldDB" id="D1AQ07"/>
<reference evidence="9 10" key="2">
    <citation type="journal article" date="2010" name="Stand. Genomic Sci.">
        <title>Complete genome sequence of Sebaldella termitidis type strain (NCTC 11300).</title>
        <authorList>
            <person name="Harmon-Smith M."/>
            <person name="Celia L."/>
            <person name="Chertkov O."/>
            <person name="Lapidus A."/>
            <person name="Copeland A."/>
            <person name="Glavina Del Rio T."/>
            <person name="Nolan M."/>
            <person name="Lucas S."/>
            <person name="Tice H."/>
            <person name="Cheng J.F."/>
            <person name="Han C."/>
            <person name="Detter J.C."/>
            <person name="Bruce D."/>
            <person name="Goodwin L."/>
            <person name="Pitluck S."/>
            <person name="Pati A."/>
            <person name="Liolios K."/>
            <person name="Ivanova N."/>
            <person name="Mavromatis K."/>
            <person name="Mikhailova N."/>
            <person name="Chen A."/>
            <person name="Palaniappan K."/>
            <person name="Land M."/>
            <person name="Hauser L."/>
            <person name="Chang Y.J."/>
            <person name="Jeffries C.D."/>
            <person name="Brettin T."/>
            <person name="Goker M."/>
            <person name="Beck B."/>
            <person name="Bristow J."/>
            <person name="Eisen J.A."/>
            <person name="Markowitz V."/>
            <person name="Hugenholtz P."/>
            <person name="Kyrpides N.C."/>
            <person name="Klenk H.P."/>
            <person name="Chen F."/>
        </authorList>
    </citation>
    <scope>NUCLEOTIDE SEQUENCE [LARGE SCALE GENOMIC DNA]</scope>
    <source>
        <strain evidence="10">ATCC 33386 / NCTC 11300</strain>
    </source>
</reference>
<dbReference type="PANTHER" id="PTHR11601">
    <property type="entry name" value="CYSTEINE DESULFURYLASE FAMILY MEMBER"/>
    <property type="match status" value="1"/>
</dbReference>
<evidence type="ECO:0000256" key="5">
    <source>
        <dbReference type="ARBA" id="ARBA00023004"/>
    </source>
</evidence>
<accession>D1AQ07</accession>
<organism evidence="9 10">
    <name type="scientific">Sebaldella termitidis (strain ATCC 33386 / NCTC 11300)</name>
    <dbReference type="NCBI Taxonomy" id="526218"/>
    <lineage>
        <taxon>Bacteria</taxon>
        <taxon>Fusobacteriati</taxon>
        <taxon>Fusobacteriota</taxon>
        <taxon>Fusobacteriia</taxon>
        <taxon>Fusobacteriales</taxon>
        <taxon>Leptotrichiaceae</taxon>
        <taxon>Sebaldella</taxon>
    </lineage>
</organism>
<evidence type="ECO:0000259" key="8">
    <source>
        <dbReference type="Pfam" id="PF00266"/>
    </source>
</evidence>
<keyword evidence="5" id="KW-0408">Iron</keyword>
<evidence type="ECO:0000313" key="9">
    <source>
        <dbReference type="EMBL" id="ACZ07585.1"/>
    </source>
</evidence>
<dbReference type="EMBL" id="CP001739">
    <property type="protein sequence ID" value="ACZ07585.1"/>
    <property type="molecule type" value="Genomic_DNA"/>
</dbReference>
<gene>
    <name evidence="9" type="ordered locus">Sterm_0713</name>
</gene>
<dbReference type="RefSeq" id="WP_012860181.1">
    <property type="nucleotide sequence ID" value="NC_013517.1"/>
</dbReference>
<dbReference type="InterPro" id="IPR016454">
    <property type="entry name" value="Cysteine_dSase"/>
</dbReference>
<keyword evidence="4" id="KW-0663">Pyridoxal phosphate</keyword>
<dbReference type="GO" id="GO:0046872">
    <property type="term" value="F:metal ion binding"/>
    <property type="evidence" value="ECO:0007669"/>
    <property type="project" value="UniProtKB-KW"/>
</dbReference>
<dbReference type="PIRSF" id="PIRSF005572">
    <property type="entry name" value="NifS"/>
    <property type="match status" value="1"/>
</dbReference>
<comment type="cofactor">
    <cofactor evidence="1 7">
        <name>pyridoxal 5'-phosphate</name>
        <dbReference type="ChEBI" id="CHEBI:597326"/>
    </cofactor>
</comment>
<dbReference type="HOGENOM" id="CLU_003433_0_0_0"/>
<dbReference type="Gene3D" id="1.10.260.50">
    <property type="match status" value="1"/>
</dbReference>
<dbReference type="Pfam" id="PF00266">
    <property type="entry name" value="Aminotran_5"/>
    <property type="match status" value="1"/>
</dbReference>
<protein>
    <submittedName>
        <fullName evidence="9">Cysteine desulfurase</fullName>
        <ecNumber evidence="9">2.8.1.7</ecNumber>
    </submittedName>
</protein>
<evidence type="ECO:0000256" key="4">
    <source>
        <dbReference type="ARBA" id="ARBA00022898"/>
    </source>
</evidence>
<dbReference type="NCBIfam" id="NF002806">
    <property type="entry name" value="PRK02948.1"/>
    <property type="match status" value="1"/>
</dbReference>
<dbReference type="PROSITE" id="PS00595">
    <property type="entry name" value="AA_TRANSFER_CLASS_5"/>
    <property type="match status" value="1"/>
</dbReference>
<dbReference type="eggNOG" id="COG1104">
    <property type="taxonomic scope" value="Bacteria"/>
</dbReference>
<sequence length="380" mass="42028">MIYLDNAASTRVREEVLETVNDILLNDYANPDAAHEFGLQAAKRIKKSRQIIADALSVSTKEVYFTSGGSEGNNIIIQGIINGNPRQGKHLITTKIEHPSIFEIFKEYERNGFEVTYLNVDSDGRIKLDELTDSIRDDTVLISVIAVNSETGVIQDLEKIGNIIKQKNKNVYFHSDFVQGLGHIKINPAKCRLDALTVSSHKVYGPKGAGAIYLSGNVKIKPLIFGSNQEQGVVQRTLNSSGIIGFGKAVQIACENFSKDNAQIKEVKEYLLQKIQNEISDIRVNTIEEDSVPHILNISFRGIQGEVLVHFLGMSKIYVSTGSACSSRKGNSRILESMGLTKEEVAGGIRFSFSVFNTKEEMDETVKVLKEAVAAIRMMK</sequence>
<dbReference type="PANTHER" id="PTHR11601:SF50">
    <property type="entry name" value="CYSTEINE DESULFURASE ISCS 2-RELATED"/>
    <property type="match status" value="1"/>
</dbReference>
<dbReference type="Gene3D" id="3.40.640.10">
    <property type="entry name" value="Type I PLP-dependent aspartate aminotransferase-like (Major domain)"/>
    <property type="match status" value="1"/>
</dbReference>
<dbReference type="KEGG" id="str:Sterm_0713"/>
<dbReference type="Proteomes" id="UP000000845">
    <property type="component" value="Chromosome"/>
</dbReference>